<dbReference type="EC" id="2.7.4.28" evidence="5"/>
<comment type="catalytic activity">
    <reaction evidence="5">
        <text>[pyruvate, water dikinase]-phosphate + phosphate + H(+) = [pyruvate, water dikinase] + diphosphate</text>
        <dbReference type="Rhea" id="RHEA:48580"/>
        <dbReference type="Rhea" id="RHEA-COMP:11425"/>
        <dbReference type="Rhea" id="RHEA-COMP:11426"/>
        <dbReference type="ChEBI" id="CHEBI:15378"/>
        <dbReference type="ChEBI" id="CHEBI:33019"/>
        <dbReference type="ChEBI" id="CHEBI:43176"/>
        <dbReference type="ChEBI" id="CHEBI:43474"/>
        <dbReference type="ChEBI" id="CHEBI:68546"/>
        <dbReference type="EC" id="2.7.4.28"/>
    </reaction>
</comment>
<evidence type="ECO:0000313" key="6">
    <source>
        <dbReference type="EMBL" id="ROR34594.1"/>
    </source>
</evidence>
<dbReference type="GO" id="GO:0016776">
    <property type="term" value="F:phosphotransferase activity, phosphate group as acceptor"/>
    <property type="evidence" value="ECO:0007669"/>
    <property type="project" value="UniProtKB-UniRule"/>
</dbReference>
<dbReference type="OrthoDB" id="9782201at2"/>
<feature type="binding site" evidence="5">
    <location>
        <begin position="151"/>
        <end position="158"/>
    </location>
    <ligand>
        <name>ADP</name>
        <dbReference type="ChEBI" id="CHEBI:456216"/>
    </ligand>
</feature>
<comment type="similarity">
    <text evidence="5">Belongs to the pyruvate, phosphate/water dikinase regulatory protein family. PSRP subfamily.</text>
</comment>
<dbReference type="EMBL" id="RJVI01000001">
    <property type="protein sequence ID" value="ROR34594.1"/>
    <property type="molecule type" value="Genomic_DNA"/>
</dbReference>
<dbReference type="PANTHER" id="PTHR31756:SF3">
    <property type="entry name" value="PYRUVATE, PHOSPHATE DIKINASE REGULATORY PROTEIN 1, CHLOROPLASTIC"/>
    <property type="match status" value="1"/>
</dbReference>
<dbReference type="AlphaFoldDB" id="A0A3N1Y6Z3"/>
<keyword evidence="1 5" id="KW-0723">Serine/threonine-protein kinase</keyword>
<evidence type="ECO:0000256" key="5">
    <source>
        <dbReference type="HAMAP-Rule" id="MF_01062"/>
    </source>
</evidence>
<keyword evidence="2 5" id="KW-0808">Transferase</keyword>
<dbReference type="RefSeq" id="WP_123399907.1">
    <property type="nucleotide sequence ID" value="NZ_RJVI01000001.1"/>
</dbReference>
<comment type="function">
    <text evidence="5">Bifunctional serine/threonine kinase and phosphorylase involved in the regulation of the phosphoenolpyruvate synthase (PEPS) by catalyzing its phosphorylation/dephosphorylation.</text>
</comment>
<protein>
    <recommendedName>
        <fullName evidence="5">Putative phosphoenolpyruvate synthase regulatory protein</fullName>
        <shortName evidence="5">PEP synthase regulatory protein</shortName>
        <shortName evidence="5">PSRP</shortName>
        <ecNumber evidence="5">2.7.11.33</ecNumber>
        <ecNumber evidence="5">2.7.4.28</ecNumber>
    </recommendedName>
    <alternativeName>
        <fullName evidence="5">Pyruvate, water dikinase regulatory protein</fullName>
    </alternativeName>
</protein>
<comment type="caution">
    <text evidence="6">The sequence shown here is derived from an EMBL/GenBank/DDBJ whole genome shotgun (WGS) entry which is preliminary data.</text>
</comment>
<keyword evidence="7" id="KW-1185">Reference proteome</keyword>
<dbReference type="GO" id="GO:0005524">
    <property type="term" value="F:ATP binding"/>
    <property type="evidence" value="ECO:0007669"/>
    <property type="project" value="InterPro"/>
</dbReference>
<accession>A0A3N1Y6Z3</accession>
<reference evidence="6 7" key="1">
    <citation type="submission" date="2018-11" db="EMBL/GenBank/DDBJ databases">
        <title>Genomic Encyclopedia of Type Strains, Phase IV (KMG-IV): sequencing the most valuable type-strain genomes for metagenomic binning, comparative biology and taxonomic classification.</title>
        <authorList>
            <person name="Goeker M."/>
        </authorList>
    </citation>
    <scope>NUCLEOTIDE SEQUENCE [LARGE SCALE GENOMIC DNA]</scope>
    <source>
        <strain evidence="6 7">DSM 100275</strain>
    </source>
</reference>
<dbReference type="HAMAP" id="MF_01062">
    <property type="entry name" value="PSRP"/>
    <property type="match status" value="1"/>
</dbReference>
<sequence length="271" mass="30141">MRRTVFFISGRTGITAETLGHGLLSQFEGMEFEQVPLPYVDTPERAVAACRRIDAAAERDGVPPIVFSALADPVIRDRVRRARGVFFDVFDTFIRPLERELGVRALSAPGRSHGLVDYQAYMARVDAINYVQMGDEADPRHLDRADVVLLGVSRSGKTPACVYLALQFGIRAANRTLTEAELEAQRLPAGLEPYRDRLFGLTVRPERLAEIRAGRAPGSPYADAERCRREVEAAETLFCNEGIPCLDVTCMSVEEIASTVIEARGLRRRLY</sequence>
<dbReference type="InterPro" id="IPR026530">
    <property type="entry name" value="PSRP"/>
</dbReference>
<comment type="catalytic activity">
    <reaction evidence="5">
        <text>[pyruvate, water dikinase] + ADP = [pyruvate, water dikinase]-phosphate + AMP + H(+)</text>
        <dbReference type="Rhea" id="RHEA:46020"/>
        <dbReference type="Rhea" id="RHEA-COMP:11425"/>
        <dbReference type="Rhea" id="RHEA-COMP:11426"/>
        <dbReference type="ChEBI" id="CHEBI:15378"/>
        <dbReference type="ChEBI" id="CHEBI:43176"/>
        <dbReference type="ChEBI" id="CHEBI:68546"/>
        <dbReference type="ChEBI" id="CHEBI:456215"/>
        <dbReference type="ChEBI" id="CHEBI:456216"/>
        <dbReference type="EC" id="2.7.11.33"/>
    </reaction>
</comment>
<dbReference type="Proteomes" id="UP000276634">
    <property type="component" value="Unassembled WGS sequence"/>
</dbReference>
<dbReference type="InterPro" id="IPR005177">
    <property type="entry name" value="Kinase-pyrophosphorylase"/>
</dbReference>
<dbReference type="NCBIfam" id="NF003742">
    <property type="entry name" value="PRK05339.1"/>
    <property type="match status" value="1"/>
</dbReference>
<dbReference type="GO" id="GO:0004674">
    <property type="term" value="F:protein serine/threonine kinase activity"/>
    <property type="evidence" value="ECO:0007669"/>
    <property type="project" value="UniProtKB-UniRule"/>
</dbReference>
<dbReference type="GO" id="GO:0043531">
    <property type="term" value="F:ADP binding"/>
    <property type="evidence" value="ECO:0007669"/>
    <property type="project" value="UniProtKB-UniRule"/>
</dbReference>
<keyword evidence="3 5" id="KW-0547">Nucleotide-binding</keyword>
<dbReference type="PANTHER" id="PTHR31756">
    <property type="entry name" value="PYRUVATE, PHOSPHATE DIKINASE REGULATORY PROTEIN 1, CHLOROPLASTIC"/>
    <property type="match status" value="1"/>
</dbReference>
<evidence type="ECO:0000313" key="7">
    <source>
        <dbReference type="Proteomes" id="UP000276634"/>
    </source>
</evidence>
<evidence type="ECO:0000256" key="4">
    <source>
        <dbReference type="ARBA" id="ARBA00022777"/>
    </source>
</evidence>
<dbReference type="Pfam" id="PF03618">
    <property type="entry name" value="Kinase-PPPase"/>
    <property type="match status" value="1"/>
</dbReference>
<evidence type="ECO:0000256" key="2">
    <source>
        <dbReference type="ARBA" id="ARBA00022679"/>
    </source>
</evidence>
<evidence type="ECO:0000256" key="3">
    <source>
        <dbReference type="ARBA" id="ARBA00022741"/>
    </source>
</evidence>
<organism evidence="6 7">
    <name type="scientific">Inmirania thermothiophila</name>
    <dbReference type="NCBI Taxonomy" id="1750597"/>
    <lineage>
        <taxon>Bacteria</taxon>
        <taxon>Pseudomonadati</taxon>
        <taxon>Pseudomonadota</taxon>
        <taxon>Gammaproteobacteria</taxon>
        <taxon>Chromatiales</taxon>
        <taxon>Ectothiorhodospiraceae</taxon>
        <taxon>Inmirania</taxon>
    </lineage>
</organism>
<gene>
    <name evidence="6" type="ORF">EDC57_0492</name>
</gene>
<proteinExistence type="inferred from homology"/>
<evidence type="ECO:0000256" key="1">
    <source>
        <dbReference type="ARBA" id="ARBA00022527"/>
    </source>
</evidence>
<name>A0A3N1Y6Z3_9GAMM</name>
<dbReference type="EC" id="2.7.11.33" evidence="5"/>
<keyword evidence="4 5" id="KW-0418">Kinase</keyword>